<feature type="transmembrane region" description="Helical" evidence="10">
    <location>
        <begin position="37"/>
        <end position="57"/>
    </location>
</feature>
<evidence type="ECO:0000256" key="10">
    <source>
        <dbReference type="RuleBase" id="RU362071"/>
    </source>
</evidence>
<dbReference type="PANTHER" id="PTHR30065:SF8">
    <property type="entry name" value="FLAGELLAR BIOSYNTHETIC PROTEIN FLIR"/>
    <property type="match status" value="1"/>
</dbReference>
<evidence type="ECO:0000256" key="5">
    <source>
        <dbReference type="ARBA" id="ARBA00022692"/>
    </source>
</evidence>
<keyword evidence="11" id="KW-0969">Cilium</keyword>
<evidence type="ECO:0000313" key="11">
    <source>
        <dbReference type="EMBL" id="ANV98429.1"/>
    </source>
</evidence>
<reference evidence="12" key="1">
    <citation type="submission" date="2016-07" db="EMBL/GenBank/DDBJ databases">
        <authorList>
            <person name="Florea S."/>
            <person name="Webb J.S."/>
            <person name="Jaromczyk J."/>
            <person name="Schardl C.L."/>
        </authorList>
    </citation>
    <scope>NUCLEOTIDE SEQUENCE [LARGE SCALE GENOMIC DNA]</scope>
    <source>
        <strain evidence="12">MIT 01-6242</strain>
    </source>
</reference>
<evidence type="ECO:0000313" key="12">
    <source>
        <dbReference type="Proteomes" id="UP000092884"/>
    </source>
</evidence>
<evidence type="ECO:0000256" key="1">
    <source>
        <dbReference type="ARBA" id="ARBA00002578"/>
    </source>
</evidence>
<dbReference type="GO" id="GO:0005886">
    <property type="term" value="C:plasma membrane"/>
    <property type="evidence" value="ECO:0007669"/>
    <property type="project" value="UniProtKB-SubCell"/>
</dbReference>
<evidence type="ECO:0000256" key="8">
    <source>
        <dbReference type="ARBA" id="ARBA00023143"/>
    </source>
</evidence>
<evidence type="ECO:0000256" key="7">
    <source>
        <dbReference type="ARBA" id="ARBA00023136"/>
    </source>
</evidence>
<keyword evidence="11" id="KW-0282">Flagellum</keyword>
<dbReference type="STRING" id="222136.BBW65_06295"/>
<organism evidence="11 12">
    <name type="scientific">Helicobacter enhydrae</name>
    <dbReference type="NCBI Taxonomy" id="222136"/>
    <lineage>
        <taxon>Bacteria</taxon>
        <taxon>Pseudomonadati</taxon>
        <taxon>Campylobacterota</taxon>
        <taxon>Epsilonproteobacteria</taxon>
        <taxon>Campylobacterales</taxon>
        <taxon>Helicobacteraceae</taxon>
        <taxon>Helicobacter</taxon>
    </lineage>
</organism>
<evidence type="ECO:0000256" key="4">
    <source>
        <dbReference type="ARBA" id="ARBA00022475"/>
    </source>
</evidence>
<dbReference type="GO" id="GO:0006605">
    <property type="term" value="P:protein targeting"/>
    <property type="evidence" value="ECO:0007669"/>
    <property type="project" value="UniProtKB-UniRule"/>
</dbReference>
<proteinExistence type="inferred from homology"/>
<gene>
    <name evidence="11" type="ORF">BBW65_06295</name>
</gene>
<keyword evidence="8 10" id="KW-0975">Bacterial flagellum</keyword>
<feature type="transmembrane region" description="Helical" evidence="10">
    <location>
        <begin position="128"/>
        <end position="150"/>
    </location>
</feature>
<keyword evidence="11" id="KW-0966">Cell projection</keyword>
<dbReference type="EMBL" id="CP016503">
    <property type="protein sequence ID" value="ANV98429.1"/>
    <property type="molecule type" value="Genomic_DNA"/>
</dbReference>
<evidence type="ECO:0000256" key="9">
    <source>
        <dbReference type="NCBIfam" id="TIGR01400"/>
    </source>
</evidence>
<evidence type="ECO:0000256" key="6">
    <source>
        <dbReference type="ARBA" id="ARBA00022989"/>
    </source>
</evidence>
<sequence length="257" mass="28495">MQLIEFLTQNNIAGFLLLLLRFSGLFAFFPFFDNQLIPASVRGALIFFCTILFFPLVPNMHYEITMVEFMIAGAMEILFGFCVGIVLQFVFASLTFGGDLMSFGMGLTMASAYDPVSGMQKPIVAQAIALLAMVIALSLDFHHSIFLLIAKSFQTLPLGTFALSDQIVEYCIKAFGSMMIIGFAMAFPVMGVLLLSDVIFGMIMKTNPQFNLLAIGFPIKIAIGLFVIMLVVPSIIWHFQDALVKALEFLKEIFWSV</sequence>
<feature type="transmembrane region" description="Helical" evidence="10">
    <location>
        <begin position="178"/>
        <end position="200"/>
    </location>
</feature>
<protein>
    <recommendedName>
        <fullName evidence="3 9">Flagellar biosynthetic protein FliR</fullName>
    </recommendedName>
</protein>
<dbReference type="PRINTS" id="PR00953">
    <property type="entry name" value="TYPE3IMRPROT"/>
</dbReference>
<feature type="transmembrane region" description="Helical" evidence="10">
    <location>
        <begin position="69"/>
        <end position="94"/>
    </location>
</feature>
<dbReference type="NCBIfam" id="TIGR01400">
    <property type="entry name" value="fliR"/>
    <property type="match status" value="1"/>
</dbReference>
<dbReference type="KEGG" id="het:BBW65_06295"/>
<keyword evidence="12" id="KW-1185">Reference proteome</keyword>
<dbReference type="GO" id="GO:0044780">
    <property type="term" value="P:bacterial-type flagellum assembly"/>
    <property type="evidence" value="ECO:0007669"/>
    <property type="project" value="UniProtKB-UniRule"/>
</dbReference>
<comment type="similarity">
    <text evidence="2 10">Belongs to the FliR/MopE/SpaR family.</text>
</comment>
<feature type="transmembrane region" description="Helical" evidence="10">
    <location>
        <begin position="12"/>
        <end position="31"/>
    </location>
</feature>
<dbReference type="InterPro" id="IPR002010">
    <property type="entry name" value="T3SS_IM_R"/>
</dbReference>
<name>A0A1B1U6P4_9HELI</name>
<dbReference type="GO" id="GO:0009425">
    <property type="term" value="C:bacterial-type flagellum basal body"/>
    <property type="evidence" value="ECO:0007669"/>
    <property type="project" value="UniProtKB-SubCell"/>
</dbReference>
<dbReference type="AlphaFoldDB" id="A0A1B1U6P4"/>
<keyword evidence="7 10" id="KW-0472">Membrane</keyword>
<feature type="transmembrane region" description="Helical" evidence="10">
    <location>
        <begin position="212"/>
        <end position="239"/>
    </location>
</feature>
<dbReference type="OrthoDB" id="9797790at2"/>
<comment type="function">
    <text evidence="1 10">Role in flagellar biosynthesis.</text>
</comment>
<evidence type="ECO:0000256" key="3">
    <source>
        <dbReference type="ARBA" id="ARBA00021717"/>
    </source>
</evidence>
<dbReference type="Proteomes" id="UP000092884">
    <property type="component" value="Chromosome"/>
</dbReference>
<dbReference type="RefSeq" id="WP_066341167.1">
    <property type="nucleotide sequence ID" value="NZ_CP016503.1"/>
</dbReference>
<keyword evidence="6 10" id="KW-1133">Transmembrane helix</keyword>
<dbReference type="InterPro" id="IPR006303">
    <property type="entry name" value="FliR"/>
</dbReference>
<dbReference type="PANTHER" id="PTHR30065">
    <property type="entry name" value="FLAGELLAR BIOSYNTHETIC PROTEIN FLIR"/>
    <property type="match status" value="1"/>
</dbReference>
<comment type="subcellular location">
    <subcellularLocation>
        <location evidence="10">Cell membrane</location>
        <topology evidence="10">Multi-pass membrane protein</topology>
    </subcellularLocation>
    <subcellularLocation>
        <location evidence="10">Bacterial flagellum basal body</location>
    </subcellularLocation>
</comment>
<keyword evidence="5 10" id="KW-0812">Transmembrane</keyword>
<keyword evidence="4 10" id="KW-1003">Cell membrane</keyword>
<evidence type="ECO:0000256" key="2">
    <source>
        <dbReference type="ARBA" id="ARBA00009772"/>
    </source>
</evidence>
<accession>A0A1B1U6P4</accession>
<dbReference type="Pfam" id="PF01311">
    <property type="entry name" value="Bac_export_1"/>
    <property type="match status" value="1"/>
</dbReference>